<name>A0ABU1FC34_9RHOB</name>
<evidence type="ECO:0008006" key="4">
    <source>
        <dbReference type="Google" id="ProtNLM"/>
    </source>
</evidence>
<keyword evidence="3" id="KW-1185">Reference proteome</keyword>
<dbReference type="EMBL" id="JAVKPH010000026">
    <property type="protein sequence ID" value="MDR5654430.1"/>
    <property type="molecule type" value="Genomic_DNA"/>
</dbReference>
<accession>A0ABU1FC34</accession>
<comment type="caution">
    <text evidence="2">The sequence shown here is derived from an EMBL/GenBank/DDBJ whole genome shotgun (WGS) entry which is preliminary data.</text>
</comment>
<evidence type="ECO:0000313" key="3">
    <source>
        <dbReference type="Proteomes" id="UP001247754"/>
    </source>
</evidence>
<protein>
    <recommendedName>
        <fullName evidence="4">Sulfotransferase family protein</fullName>
    </recommendedName>
</protein>
<evidence type="ECO:0000313" key="2">
    <source>
        <dbReference type="EMBL" id="MDR5654430.1"/>
    </source>
</evidence>
<gene>
    <name evidence="2" type="ORF">RGD00_17600</name>
</gene>
<reference evidence="2 3" key="1">
    <citation type="submission" date="2023-09" db="EMBL/GenBank/DDBJ databases">
        <title>Xinfangfangia sedmenti sp. nov., isolated the sedment.</title>
        <authorList>
            <person name="Xu L."/>
        </authorList>
    </citation>
    <scope>NUCLEOTIDE SEQUENCE [LARGE SCALE GENOMIC DNA]</scope>
    <source>
        <strain evidence="2 3">LG-4</strain>
    </source>
</reference>
<feature type="region of interest" description="Disordered" evidence="1">
    <location>
        <begin position="219"/>
        <end position="238"/>
    </location>
</feature>
<organism evidence="2 3">
    <name type="scientific">Ruixingdingia sedimenti</name>
    <dbReference type="NCBI Taxonomy" id="3073604"/>
    <lineage>
        <taxon>Bacteria</taxon>
        <taxon>Pseudomonadati</taxon>
        <taxon>Pseudomonadota</taxon>
        <taxon>Alphaproteobacteria</taxon>
        <taxon>Rhodobacterales</taxon>
        <taxon>Paracoccaceae</taxon>
        <taxon>Ruixingdingia</taxon>
    </lineage>
</organism>
<sequence>MTRRLYLHVGTHKTGTTSVQAVLTHQAADLRARGVEPALDARGRANLAGLAHLFIRPGLRTPRRLQDPAGAAWGPGELAAWRQGVRGSACATHLISTEAFCFLRTPAEAAALCTELGGVFDEIRPILVLRQEAAWRQSWLAQLQRMGLSERIAAEPEASRITAAWYFDREAIRSFWEGIGPTACIDYDAEMAAQGTILPAVLRAAGLADLQPACGWWLNPSEGGPTRPAGRTTKRMAQ</sequence>
<dbReference type="RefSeq" id="WP_310458587.1">
    <property type="nucleotide sequence ID" value="NZ_JAVKPH010000026.1"/>
</dbReference>
<evidence type="ECO:0000256" key="1">
    <source>
        <dbReference type="SAM" id="MobiDB-lite"/>
    </source>
</evidence>
<proteinExistence type="predicted"/>
<dbReference type="SUPFAM" id="SSF52540">
    <property type="entry name" value="P-loop containing nucleoside triphosphate hydrolases"/>
    <property type="match status" value="1"/>
</dbReference>
<dbReference type="Proteomes" id="UP001247754">
    <property type="component" value="Unassembled WGS sequence"/>
</dbReference>
<dbReference type="InterPro" id="IPR027417">
    <property type="entry name" value="P-loop_NTPase"/>
</dbReference>